<feature type="transmembrane region" description="Helical" evidence="1">
    <location>
        <begin position="132"/>
        <end position="149"/>
    </location>
</feature>
<evidence type="ECO:0000313" key="3">
    <source>
        <dbReference type="Proteomes" id="UP000260351"/>
    </source>
</evidence>
<feature type="transmembrane region" description="Helical" evidence="1">
    <location>
        <begin position="60"/>
        <end position="77"/>
    </location>
</feature>
<accession>A0A3E1K780</accession>
<dbReference type="AlphaFoldDB" id="A0A3E1K780"/>
<keyword evidence="1" id="KW-0812">Transmembrane</keyword>
<comment type="caution">
    <text evidence="2">The sequence shown here is derived from an EMBL/GenBank/DDBJ whole genome shotgun (WGS) entry which is preliminary data.</text>
</comment>
<feature type="transmembrane region" description="Helical" evidence="1">
    <location>
        <begin position="89"/>
        <end position="111"/>
    </location>
</feature>
<dbReference type="RefSeq" id="WP_116651124.1">
    <property type="nucleotide sequence ID" value="NZ_QUZK01000041.1"/>
</dbReference>
<organism evidence="2 3">
    <name type="scientific">Wenzhouxiangella sediminis</name>
    <dbReference type="NCBI Taxonomy" id="1792836"/>
    <lineage>
        <taxon>Bacteria</taxon>
        <taxon>Pseudomonadati</taxon>
        <taxon>Pseudomonadota</taxon>
        <taxon>Gammaproteobacteria</taxon>
        <taxon>Chromatiales</taxon>
        <taxon>Wenzhouxiangellaceae</taxon>
        <taxon>Wenzhouxiangella</taxon>
    </lineage>
</organism>
<dbReference type="InterPro" id="IPR021737">
    <property type="entry name" value="Phage_phiKZ_Orf197"/>
</dbReference>
<protein>
    <submittedName>
        <fullName evidence="2">DUF3307 domain-containing protein</fullName>
    </submittedName>
</protein>
<proteinExistence type="predicted"/>
<keyword evidence="1" id="KW-0472">Membrane</keyword>
<dbReference type="Pfam" id="PF11750">
    <property type="entry name" value="DUF3307"/>
    <property type="match status" value="1"/>
</dbReference>
<evidence type="ECO:0000256" key="1">
    <source>
        <dbReference type="SAM" id="Phobius"/>
    </source>
</evidence>
<evidence type="ECO:0000313" key="2">
    <source>
        <dbReference type="EMBL" id="RFF29890.1"/>
    </source>
</evidence>
<sequence>MQLFLALVIAHLLGDFVLQRRAVIDGKREGRPAALLEHGAWHLASLVAAWLLFAPSGIGVGAVTIAFAAIVLLHLLTDLVKYRLPGERTLAAFAVDQAVHVGVLVVAAWWLSGRPDWTAAVVEWWRPNAGRFGVLLASYLLVVVAFGWANRLALQSLLPESNDSQAGLARAGLYIGWLERFLMFSAVLIGAWSILGLVLAAKSVFRFDSIRKRREHAEYFVIGTLLSVSEVVAVGLALRWLAPELTGGS</sequence>
<keyword evidence="3" id="KW-1185">Reference proteome</keyword>
<reference evidence="2 3" key="1">
    <citation type="submission" date="2018-08" db="EMBL/GenBank/DDBJ databases">
        <title>Wenzhouxiangella salilacus sp. nov., a novel bacterium isolated from a saline lake in Xinjiang Province, China.</title>
        <authorList>
            <person name="Han S."/>
        </authorList>
    </citation>
    <scope>NUCLEOTIDE SEQUENCE [LARGE SCALE GENOMIC DNA]</scope>
    <source>
        <strain evidence="2 3">XDB06</strain>
    </source>
</reference>
<dbReference type="Proteomes" id="UP000260351">
    <property type="component" value="Unassembled WGS sequence"/>
</dbReference>
<name>A0A3E1K780_9GAMM</name>
<dbReference type="EMBL" id="QUZK01000041">
    <property type="protein sequence ID" value="RFF29890.1"/>
    <property type="molecule type" value="Genomic_DNA"/>
</dbReference>
<feature type="transmembrane region" description="Helical" evidence="1">
    <location>
        <begin position="181"/>
        <end position="205"/>
    </location>
</feature>
<gene>
    <name evidence="2" type="ORF">DZC52_10625</name>
</gene>
<keyword evidence="1" id="KW-1133">Transmembrane helix</keyword>
<dbReference type="OrthoDB" id="8536716at2"/>
<feature type="transmembrane region" description="Helical" evidence="1">
    <location>
        <begin position="217"/>
        <end position="242"/>
    </location>
</feature>